<keyword evidence="1" id="KW-1133">Transmembrane helix</keyword>
<keyword evidence="4" id="KW-1185">Reference proteome</keyword>
<proteinExistence type="predicted"/>
<protein>
    <submittedName>
        <fullName evidence="3">Peptidoglycan/LPS O-acetylase OafA/YrhL</fullName>
    </submittedName>
</protein>
<dbReference type="EMBL" id="JAVDQN010000001">
    <property type="protein sequence ID" value="MDR6373862.1"/>
    <property type="molecule type" value="Genomic_DNA"/>
</dbReference>
<feature type="transmembrane region" description="Helical" evidence="1">
    <location>
        <begin position="130"/>
        <end position="150"/>
    </location>
</feature>
<evidence type="ECO:0000256" key="1">
    <source>
        <dbReference type="SAM" id="Phobius"/>
    </source>
</evidence>
<accession>A0ABU1KSC7</accession>
<dbReference type="PANTHER" id="PTHR23028">
    <property type="entry name" value="ACETYLTRANSFERASE"/>
    <property type="match status" value="1"/>
</dbReference>
<feature type="transmembrane region" description="Helical" evidence="1">
    <location>
        <begin position="100"/>
        <end position="118"/>
    </location>
</feature>
<evidence type="ECO:0000313" key="3">
    <source>
        <dbReference type="EMBL" id="MDR6373862.1"/>
    </source>
</evidence>
<gene>
    <name evidence="3" type="ORF">J2776_000538</name>
</gene>
<keyword evidence="1" id="KW-0812">Transmembrane</keyword>
<reference evidence="3 4" key="1">
    <citation type="submission" date="2023-07" db="EMBL/GenBank/DDBJ databases">
        <title>Sorghum-associated microbial communities from plants grown in Nebraska, USA.</title>
        <authorList>
            <person name="Schachtman D."/>
        </authorList>
    </citation>
    <scope>NUCLEOTIDE SEQUENCE [LARGE SCALE GENOMIC DNA]</scope>
    <source>
        <strain evidence="3 4">DS1039</strain>
    </source>
</reference>
<evidence type="ECO:0000259" key="2">
    <source>
        <dbReference type="Pfam" id="PF01757"/>
    </source>
</evidence>
<evidence type="ECO:0000313" key="4">
    <source>
        <dbReference type="Proteomes" id="UP001185254"/>
    </source>
</evidence>
<dbReference type="Pfam" id="PF01757">
    <property type="entry name" value="Acyl_transf_3"/>
    <property type="match status" value="1"/>
</dbReference>
<feature type="domain" description="Acyltransferase 3" evidence="2">
    <location>
        <begin position="16"/>
        <end position="120"/>
    </location>
</feature>
<comment type="caution">
    <text evidence="3">The sequence shown here is derived from an EMBL/GenBank/DDBJ whole genome shotgun (WGS) entry which is preliminary data.</text>
</comment>
<organism evidence="3 4">
    <name type="scientific">Paraburkholderia caledonica</name>
    <dbReference type="NCBI Taxonomy" id="134536"/>
    <lineage>
        <taxon>Bacteria</taxon>
        <taxon>Pseudomonadati</taxon>
        <taxon>Pseudomonadota</taxon>
        <taxon>Betaproteobacteria</taxon>
        <taxon>Burkholderiales</taxon>
        <taxon>Burkholderiaceae</taxon>
        <taxon>Paraburkholderia</taxon>
    </lineage>
</organism>
<keyword evidence="1" id="KW-0472">Membrane</keyword>
<dbReference type="InterPro" id="IPR050879">
    <property type="entry name" value="Acyltransferase_3"/>
</dbReference>
<sequence length="236" mass="26791">MRAEDVTSVFGGKRNDDIEILRGVAVLFVLGDHLLGFWNIEGVQSALSDYLSLWGGVDLFFAISGFVITRSLLRSMADLHSLQDRVRALVSFWIKRVWRLWPAAWFWLVLPFVVAFVAMPEMRADANLRANVSFLFGGILNVVNIQQWAYCTTRACNRFMPAPTGVSLSKSSSICYARRFFCLRRENGLSRFSCLRSRFNFQLSAMPIATIWRGSSVAMLSRGACCWRYSRRTASS</sequence>
<dbReference type="PANTHER" id="PTHR23028:SF53">
    <property type="entry name" value="ACYL_TRANSF_3 DOMAIN-CONTAINING PROTEIN"/>
    <property type="match status" value="1"/>
</dbReference>
<dbReference type="Proteomes" id="UP001185254">
    <property type="component" value="Unassembled WGS sequence"/>
</dbReference>
<feature type="transmembrane region" description="Helical" evidence="1">
    <location>
        <begin position="50"/>
        <end position="73"/>
    </location>
</feature>
<dbReference type="InterPro" id="IPR002656">
    <property type="entry name" value="Acyl_transf_3_dom"/>
</dbReference>
<feature type="transmembrane region" description="Helical" evidence="1">
    <location>
        <begin position="20"/>
        <end position="38"/>
    </location>
</feature>
<name>A0ABU1KSC7_9BURK</name>